<reference evidence="3" key="2">
    <citation type="journal article" date="2017" name="Plant J.">
        <title>Araport11: a complete reannotation of the Arabidopsis thaliana reference genome.</title>
        <authorList>
            <person name="Cheng C.Y."/>
            <person name="Krishnakumar V."/>
            <person name="Chan A.P."/>
            <person name="Thibaud-Nissen F."/>
            <person name="Schobel S."/>
            <person name="Town C.D."/>
        </authorList>
    </citation>
    <scope>GENOME REANNOTATION</scope>
    <source>
        <strain evidence="3">cv. Columbia</strain>
    </source>
</reference>
<dbReference type="KEGG" id="ath:AT1G08645"/>
<dbReference type="EMBL" id="CP002684">
    <property type="protein sequence ID" value="ANM61120.1"/>
    <property type="molecule type" value="Genomic_DNA"/>
</dbReference>
<dbReference type="InParanoid" id="A0A1P8AWW1"/>
<reference evidence="2 3" key="1">
    <citation type="journal article" date="2000" name="Nature">
        <title>Sequence and analysis of chromosome 1 of the plant Arabidopsis thaliana.</title>
        <authorList>
            <person name="Theologis A."/>
            <person name="Ecker J.R."/>
            <person name="Palm C.J."/>
            <person name="Federspiel N.A."/>
            <person name="Kaul S."/>
            <person name="White O."/>
            <person name="Alonso J."/>
            <person name="Altafi H."/>
            <person name="Araujo R."/>
            <person name="Bowman C.L."/>
            <person name="Brooks S.Y."/>
            <person name="Buehler E."/>
            <person name="Chan A."/>
            <person name="Chao Q."/>
            <person name="Chen H."/>
            <person name="Cheuk R.F."/>
            <person name="Chin C.W."/>
            <person name="Chung M.K."/>
            <person name="Conn L."/>
            <person name="Conway A.B."/>
            <person name="Conway A.R."/>
            <person name="Creasy T.H."/>
            <person name="Dewar K."/>
            <person name="Dunn P."/>
            <person name="Etgu P."/>
            <person name="Feldblyum T.V."/>
            <person name="Feng J."/>
            <person name="Fong B."/>
            <person name="Fujii C.Y."/>
            <person name="Gill J.E."/>
            <person name="Goldsmith A.D."/>
            <person name="Haas B."/>
            <person name="Hansen N.F."/>
            <person name="Hughes B."/>
            <person name="Huizar L."/>
            <person name="Hunter J.L."/>
            <person name="Jenkins J."/>
            <person name="Johnson-Hopson C."/>
            <person name="Khan S."/>
            <person name="Khaykin E."/>
            <person name="Kim C.J."/>
            <person name="Koo H.L."/>
            <person name="Kremenetskaia I."/>
            <person name="Kurtz D.B."/>
            <person name="Kwan A."/>
            <person name="Lam B."/>
            <person name="Langin-Hooper S."/>
            <person name="Lee A."/>
            <person name="Lee J.M."/>
            <person name="Lenz C.A."/>
            <person name="Li J.H."/>
            <person name="Li Y."/>
            <person name="Lin X."/>
            <person name="Liu S.X."/>
            <person name="Liu Z.A."/>
            <person name="Luros J.S."/>
            <person name="Maiti R."/>
            <person name="Marziali A."/>
            <person name="Militscher J."/>
            <person name="Miranda M."/>
            <person name="Nguyen M."/>
            <person name="Nierman W.C."/>
            <person name="Osborne B.I."/>
            <person name="Pai G."/>
            <person name="Peterson J."/>
            <person name="Pham P.K."/>
            <person name="Rizzo M."/>
            <person name="Rooney T."/>
            <person name="Rowley D."/>
            <person name="Sakano H."/>
            <person name="Salzberg S.L."/>
            <person name="Schwartz J.R."/>
            <person name="Shinn P."/>
            <person name="Southwick A.M."/>
            <person name="Sun H."/>
            <person name="Tallon L.J."/>
            <person name="Tambunga G."/>
            <person name="Toriumi M.J."/>
            <person name="Town C.D."/>
            <person name="Utterback T."/>
            <person name="Van Aken S."/>
            <person name="Vaysberg M."/>
            <person name="Vysotskaia V.S."/>
            <person name="Walker M."/>
            <person name="Wu D."/>
            <person name="Yu G."/>
            <person name="Fraser C.M."/>
            <person name="Venter J.C."/>
            <person name="Davis R.W."/>
        </authorList>
    </citation>
    <scope>NUCLEOTIDE SEQUENCE [LARGE SCALE GENOMIC DNA]</scope>
    <source>
        <strain evidence="3">cv. Columbia</strain>
    </source>
</reference>
<dbReference type="Araport" id="AT1G08645"/>
<keyword evidence="3" id="KW-1185">Reference proteome</keyword>
<evidence type="ECO:0000313" key="3">
    <source>
        <dbReference type="Proteomes" id="UP000006548"/>
    </source>
</evidence>
<dbReference type="AlphaFoldDB" id="A0A1P8AWW1"/>
<dbReference type="RefSeq" id="NP_001323357.1">
    <property type="nucleotide sequence ID" value="NM_001331782.1"/>
</dbReference>
<name>A0A1P8AWW1_ARATH</name>
<evidence type="ECO:0000313" key="2">
    <source>
        <dbReference type="EMBL" id="ANM61120.1"/>
    </source>
</evidence>
<protein>
    <submittedName>
        <fullName evidence="2">Uncharacterized protein</fullName>
    </submittedName>
</protein>
<evidence type="ECO:0000313" key="1">
    <source>
        <dbReference type="Araport" id="AT1G08645"/>
    </source>
</evidence>
<accession>A0A1P8AWW1</accession>
<dbReference type="GeneID" id="28716876"/>
<organism evidence="2 3">
    <name type="scientific">Arabidopsis thaliana</name>
    <name type="common">Mouse-ear cress</name>
    <dbReference type="NCBI Taxonomy" id="3702"/>
    <lineage>
        <taxon>Eukaryota</taxon>
        <taxon>Viridiplantae</taxon>
        <taxon>Streptophyta</taxon>
        <taxon>Embryophyta</taxon>
        <taxon>Tracheophyta</taxon>
        <taxon>Spermatophyta</taxon>
        <taxon>Magnoliopsida</taxon>
        <taxon>eudicotyledons</taxon>
        <taxon>Gunneridae</taxon>
        <taxon>Pentapetalae</taxon>
        <taxon>rosids</taxon>
        <taxon>malvids</taxon>
        <taxon>Brassicales</taxon>
        <taxon>Brassicaceae</taxon>
        <taxon>Camelineae</taxon>
        <taxon>Arabidopsis</taxon>
    </lineage>
</organism>
<proteinExistence type="predicted"/>
<gene>
    <name evidence="1 2" type="ordered locus">At1g08645</name>
</gene>
<dbReference type="Proteomes" id="UP000006548">
    <property type="component" value="Chromosome 1"/>
</dbReference>
<sequence length="142" mass="16423">MRKRLENLFSERRRLRLKEGSRRDETVVDRNRGMDELHEDGESRISVDEIMDLNDVRVIGQESHELRLVVETGTVKVVGERGFVDGFASEEITGGRSVDARDGAETATADLLADLDFRYYFPIQIYFFVLLEVYLEKSKIHI</sequence>
<dbReference type="TAIR" id="AT1G08645"/>